<accession>A0A1U9NLA8</accession>
<dbReference type="SUPFAM" id="SSF55804">
    <property type="entry name" value="Phoshotransferase/anion transport protein"/>
    <property type="match status" value="1"/>
</dbReference>
<evidence type="ECO:0000256" key="1">
    <source>
        <dbReference type="SAM" id="MobiDB-lite"/>
    </source>
</evidence>
<sequence length="170" mass="18554">MFIKDDRNSVNADSQSSRPKPGTALVDKACIGFMDKCSKQAALNSLVDLIGKSKDVSDVDEVRTAIFHRETLMSTGIGLGLAFPHARLSSVKKPAMAVGLCREGIDDYESLDNAAVHLVFMIVAGKDQHAQYLRLLASISKKLKVENVRKSLINAPDEDSFYALLKEMGI</sequence>
<name>A0A1U9NLA8_9BACT</name>
<dbReference type="RefSeq" id="WP_146661779.1">
    <property type="nucleotide sequence ID" value="NZ_CP019791.1"/>
</dbReference>
<keyword evidence="4" id="KW-1185">Reference proteome</keyword>
<proteinExistence type="predicted"/>
<evidence type="ECO:0000259" key="2">
    <source>
        <dbReference type="PROSITE" id="PS51094"/>
    </source>
</evidence>
<dbReference type="Proteomes" id="UP000189674">
    <property type="component" value="Chromosome"/>
</dbReference>
<dbReference type="PROSITE" id="PS51094">
    <property type="entry name" value="PTS_EIIA_TYPE_2"/>
    <property type="match status" value="1"/>
</dbReference>
<dbReference type="AlphaFoldDB" id="A0A1U9NLA8"/>
<dbReference type="STRING" id="1936003.STSP2_01783"/>
<dbReference type="Gene3D" id="3.40.930.10">
    <property type="entry name" value="Mannitol-specific EII, Chain A"/>
    <property type="match status" value="1"/>
</dbReference>
<feature type="domain" description="PTS EIIA type-2" evidence="2">
    <location>
        <begin position="23"/>
        <end position="168"/>
    </location>
</feature>
<dbReference type="CDD" id="cd00211">
    <property type="entry name" value="PTS_IIA_fru"/>
    <property type="match status" value="1"/>
</dbReference>
<dbReference type="PANTHER" id="PTHR47738:SF2">
    <property type="entry name" value="PTS SYSTEM FRUCTOSE-LIKE EIIA COMPONENT"/>
    <property type="match status" value="1"/>
</dbReference>
<evidence type="ECO:0000313" key="3">
    <source>
        <dbReference type="EMBL" id="AQT68615.1"/>
    </source>
</evidence>
<reference evidence="4" key="1">
    <citation type="submission" date="2017-02" db="EMBL/GenBank/DDBJ databases">
        <title>Comparative genomics and description of representatives of a novel lineage of planctomycetes thriving in anoxic sediments.</title>
        <authorList>
            <person name="Spring S."/>
            <person name="Bunk B."/>
            <person name="Sproer C."/>
        </authorList>
    </citation>
    <scope>NUCLEOTIDE SEQUENCE [LARGE SCALE GENOMIC DNA]</scope>
    <source>
        <strain evidence="4">ST-NAGAB-D1</strain>
    </source>
</reference>
<organism evidence="3 4">
    <name type="scientific">Anaerohalosphaera lusitana</name>
    <dbReference type="NCBI Taxonomy" id="1936003"/>
    <lineage>
        <taxon>Bacteria</taxon>
        <taxon>Pseudomonadati</taxon>
        <taxon>Planctomycetota</taxon>
        <taxon>Phycisphaerae</taxon>
        <taxon>Sedimentisphaerales</taxon>
        <taxon>Anaerohalosphaeraceae</taxon>
        <taxon>Anaerohalosphaera</taxon>
    </lineage>
</organism>
<feature type="region of interest" description="Disordered" evidence="1">
    <location>
        <begin position="1"/>
        <end position="22"/>
    </location>
</feature>
<dbReference type="EMBL" id="CP019791">
    <property type="protein sequence ID" value="AQT68615.1"/>
    <property type="molecule type" value="Genomic_DNA"/>
</dbReference>
<dbReference type="Pfam" id="PF00359">
    <property type="entry name" value="PTS_EIIA_2"/>
    <property type="match status" value="1"/>
</dbReference>
<dbReference type="InterPro" id="IPR051541">
    <property type="entry name" value="PTS_SugarTrans_NitroReg"/>
</dbReference>
<protein>
    <submittedName>
        <fullName evidence="3">EIIABC-Fru</fullName>
    </submittedName>
</protein>
<feature type="compositionally biased region" description="Polar residues" evidence="1">
    <location>
        <begin position="9"/>
        <end position="18"/>
    </location>
</feature>
<dbReference type="OrthoDB" id="95460at2"/>
<dbReference type="InterPro" id="IPR016152">
    <property type="entry name" value="PTrfase/Anion_transptr"/>
</dbReference>
<evidence type="ECO:0000313" key="4">
    <source>
        <dbReference type="Proteomes" id="UP000189674"/>
    </source>
</evidence>
<dbReference type="KEGG" id="alus:STSP2_01783"/>
<dbReference type="PANTHER" id="PTHR47738">
    <property type="entry name" value="PTS SYSTEM FRUCTOSE-LIKE EIIA COMPONENT-RELATED"/>
    <property type="match status" value="1"/>
</dbReference>
<dbReference type="InterPro" id="IPR002178">
    <property type="entry name" value="PTS_EIIA_type-2_dom"/>
</dbReference>
<gene>
    <name evidence="3" type="primary">fruA_1</name>
    <name evidence="3" type="ORF">STSP2_01783</name>
</gene>